<dbReference type="Pfam" id="PF00149">
    <property type="entry name" value="Metallophos"/>
    <property type="match status" value="1"/>
</dbReference>
<evidence type="ECO:0000256" key="3">
    <source>
        <dbReference type="ARBA" id="ARBA00022729"/>
    </source>
</evidence>
<dbReference type="Gene3D" id="2.60.120.260">
    <property type="entry name" value="Galactose-binding domain-like"/>
    <property type="match status" value="1"/>
</dbReference>
<evidence type="ECO:0000259" key="5">
    <source>
        <dbReference type="Pfam" id="PF00149"/>
    </source>
</evidence>
<dbReference type="SUPFAM" id="SSF49478">
    <property type="entry name" value="Cna protein B-type domain"/>
    <property type="match status" value="1"/>
</dbReference>
<dbReference type="Gene3D" id="3.60.21.10">
    <property type="match status" value="1"/>
</dbReference>
<keyword evidence="3 4" id="KW-0732">Signal</keyword>
<accession>A0AA95MLB8</accession>
<dbReference type="Proteomes" id="UP001178288">
    <property type="component" value="Chromosome"/>
</dbReference>
<keyword evidence="2" id="KW-0964">Secreted</keyword>
<dbReference type="EMBL" id="CP126114">
    <property type="protein sequence ID" value="WHY85625.1"/>
    <property type="molecule type" value="Genomic_DNA"/>
</dbReference>
<organism evidence="7 8">
    <name type="scientific">Neobacillus novalis</name>
    <dbReference type="NCBI Taxonomy" id="220687"/>
    <lineage>
        <taxon>Bacteria</taxon>
        <taxon>Bacillati</taxon>
        <taxon>Bacillota</taxon>
        <taxon>Bacilli</taxon>
        <taxon>Bacillales</taxon>
        <taxon>Bacillaceae</taxon>
        <taxon>Neobacillus</taxon>
    </lineage>
</organism>
<dbReference type="GO" id="GO:0016787">
    <property type="term" value="F:hydrolase activity"/>
    <property type="evidence" value="ECO:0007669"/>
    <property type="project" value="InterPro"/>
</dbReference>
<name>A0AA95MLB8_9BACI</name>
<comment type="subcellular location">
    <subcellularLocation>
        <location evidence="1">Secreted</location>
    </subcellularLocation>
</comment>
<evidence type="ECO:0000256" key="4">
    <source>
        <dbReference type="SAM" id="SignalP"/>
    </source>
</evidence>
<evidence type="ECO:0000256" key="1">
    <source>
        <dbReference type="ARBA" id="ARBA00004613"/>
    </source>
</evidence>
<feature type="domain" description="Calcineurin-like phosphoesterase" evidence="5">
    <location>
        <begin position="579"/>
        <end position="801"/>
    </location>
</feature>
<dbReference type="FunFam" id="3.90.780.10:FF:000004">
    <property type="entry name" value="UDP-sugar hydrolase, putative"/>
    <property type="match status" value="1"/>
</dbReference>
<dbReference type="Pfam" id="PF02872">
    <property type="entry name" value="5_nucleotid_C"/>
    <property type="match status" value="1"/>
</dbReference>
<dbReference type="PRINTS" id="PR01607">
    <property type="entry name" value="APYRASEFAMLY"/>
</dbReference>
<evidence type="ECO:0000313" key="8">
    <source>
        <dbReference type="Proteomes" id="UP001178288"/>
    </source>
</evidence>
<dbReference type="AlphaFoldDB" id="A0AA95MLB8"/>
<gene>
    <name evidence="7" type="ORF">QNH39_23935</name>
</gene>
<evidence type="ECO:0000259" key="6">
    <source>
        <dbReference type="Pfam" id="PF02872"/>
    </source>
</evidence>
<keyword evidence="8" id="KW-1185">Reference proteome</keyword>
<evidence type="ECO:0000256" key="2">
    <source>
        <dbReference type="ARBA" id="ARBA00022525"/>
    </source>
</evidence>
<dbReference type="InterPro" id="IPR006179">
    <property type="entry name" value="5_nucleotidase/apyrase"/>
</dbReference>
<dbReference type="InterPro" id="IPR036907">
    <property type="entry name" value="5'-Nucleotdase_C_sf"/>
</dbReference>
<dbReference type="SUPFAM" id="SSF56300">
    <property type="entry name" value="Metallo-dependent phosphatases"/>
    <property type="match status" value="1"/>
</dbReference>
<proteinExistence type="predicted"/>
<dbReference type="GO" id="GO:0005576">
    <property type="term" value="C:extracellular region"/>
    <property type="evidence" value="ECO:0007669"/>
    <property type="project" value="UniProtKB-SubCell"/>
</dbReference>
<feature type="signal peptide" evidence="4">
    <location>
        <begin position="1"/>
        <end position="32"/>
    </location>
</feature>
<dbReference type="PANTHER" id="PTHR11575">
    <property type="entry name" value="5'-NUCLEOTIDASE-RELATED"/>
    <property type="match status" value="1"/>
</dbReference>
<evidence type="ECO:0000313" key="7">
    <source>
        <dbReference type="EMBL" id="WHY85625.1"/>
    </source>
</evidence>
<reference evidence="7" key="1">
    <citation type="submission" date="2023-05" db="EMBL/GenBank/DDBJ databases">
        <title>Comparative genomics of Bacillaceae isolates and their secondary metabolite potential.</title>
        <authorList>
            <person name="Song L."/>
            <person name="Nielsen L.J."/>
            <person name="Mohite O."/>
            <person name="Xu X."/>
            <person name="Weber T."/>
            <person name="Kovacs A.T."/>
        </authorList>
    </citation>
    <scope>NUCLEOTIDE SEQUENCE</scope>
    <source>
        <strain evidence="7">XLM17</strain>
    </source>
</reference>
<dbReference type="PANTHER" id="PTHR11575:SF24">
    <property type="entry name" value="5'-NUCLEOTIDASE"/>
    <property type="match status" value="1"/>
</dbReference>
<dbReference type="InterPro" id="IPR029052">
    <property type="entry name" value="Metallo-depent_PP-like"/>
</dbReference>
<feature type="domain" description="5'-Nucleotidase C-terminal" evidence="6">
    <location>
        <begin position="881"/>
        <end position="1044"/>
    </location>
</feature>
<dbReference type="SUPFAM" id="SSF55816">
    <property type="entry name" value="5'-nucleotidase (syn. UDP-sugar hydrolase), C-terminal domain"/>
    <property type="match status" value="1"/>
</dbReference>
<dbReference type="KEGG" id="nnv:QNH39_23935"/>
<dbReference type="RefSeq" id="WP_066092375.1">
    <property type="nucleotide sequence ID" value="NZ_CP126114.1"/>
</dbReference>
<dbReference type="Gene3D" id="3.90.780.10">
    <property type="entry name" value="5'-Nucleotidase, C-terminal domain"/>
    <property type="match status" value="1"/>
</dbReference>
<protein>
    <submittedName>
        <fullName evidence="7">5'-nucleotidase C-terminal domain-containing protein</fullName>
    </submittedName>
</protein>
<feature type="chain" id="PRO_5041667432" evidence="4">
    <location>
        <begin position="33"/>
        <end position="1152"/>
    </location>
</feature>
<dbReference type="InterPro" id="IPR004843">
    <property type="entry name" value="Calcineurin-like_PHP"/>
</dbReference>
<dbReference type="GO" id="GO:0009166">
    <property type="term" value="P:nucleotide catabolic process"/>
    <property type="evidence" value="ECO:0007669"/>
    <property type="project" value="InterPro"/>
</dbReference>
<sequence>MNKIFNKSKKWVGLVLTAVMLLALVVPLNVNAATTPVSLAKWVFGTDILKPASGIAANMDKSLSVTGAAITGFSAGPTTGTLVPNATPWTANPSFWKVAVSTKGYENITLSSKQTSSNTGPRDFKVEYSLDGSTWVPVPGAVVTVANNWTSGVLTNIVLPKEANDKDLVHVRWIKTSETAANGSPIASAGTSRMGEIEFKGEVVTAQEPQPDPGAVPGQGKVVLGGEPLANLAFSLKNTTSNVWYDFTSDKDGVFTFNLADGTYAIEGLWVAPTWYPLNKTITIKNGLVDGLHELAIDGLNPAEGTWNLTGYVKNGSKALNNLTFSFHSTDGKWYDATTDKNGKFNFKLADGSYQVDGIWDGVAKKWFELNQAFTMKDGKLVGATELTIDLAGVFNVTGTLTKGTTALSNTVFSLHTKSGEAIWYDTQTDANGNFEFKLPNGIYTIDGIWDSAAGKWYELKKDFTVNGLFQLNIDVLKDGTGVVTPNVTGVVKKGKDVLPNVTFSVHTASGEEKWYDMTTDVNGIYSTTIPNGKYILDGIWLSTENHWYALNKEFTVNGTTEFNIDVLAGQANEKFTLNVMHSNDTHSNVDNATNNINVAKKMTAIKSVRAEKPSALLLDAGDVFSGTLYFNEFKGLADLEFMNLAGYDAMTFGNHEFDVGTEVLSNFVKGASFPFVSANVDFTNDANLKSRFHNGLTTDNPKSGEIYNGIIKVVNGEKIGIFGLTTEETSVISSPGDGVVFKNYITEAKRSVAALEAQGVNKIIALTHIGYDDSLEWDNDLELAKQVEGIDVIVGGHTHTKLDAPVFITDKAEPTVIVQANEYNKFLGTLDVTFDANGKVIVPETTGKLLDISTYQEDPATLEILNTKYKPAVQEKERTVVGTTAVDLMGGNPPARVGETNLGNFITDGMLAKAQTINPDTLIAVQNGGGIRVTLPVGNITVADVFKVLPFGNTLGIMNLKGSELKAALEYSVKDAPNAFGGFLQVSGLKVTYDSTKPAGQKIQSIQVKGKDGSYTALDINKNYFVATNVFTAKGGDGFTMFEKAYKEGRVSEPGFVDWEMFNDYINAQPNKIVNPKVEGRIINVVPQTIPAATFSGTASNPKVYFGNVVVDVTGVSKLEYATVKGNLTLKGGTSVNLSTVTVEGETIFED</sequence>
<dbReference type="InterPro" id="IPR008334">
    <property type="entry name" value="5'-Nucleotdase_C"/>
</dbReference>